<dbReference type="Pfam" id="PF01381">
    <property type="entry name" value="HTH_3"/>
    <property type="match status" value="1"/>
</dbReference>
<dbReference type="CDD" id="cd00093">
    <property type="entry name" value="HTH_XRE"/>
    <property type="match status" value="1"/>
</dbReference>
<dbReference type="InterPro" id="IPR010982">
    <property type="entry name" value="Lambda_DNA-bd_dom_sf"/>
</dbReference>
<dbReference type="PANTHER" id="PTHR46558">
    <property type="entry name" value="TRACRIPTIONAL REGULATORY PROTEIN-RELATED-RELATED"/>
    <property type="match status" value="1"/>
</dbReference>
<evidence type="ECO:0000256" key="1">
    <source>
        <dbReference type="ARBA" id="ARBA00023125"/>
    </source>
</evidence>
<protein>
    <submittedName>
        <fullName evidence="3">Helix-turn-helix transcriptional regulator</fullName>
    </submittedName>
</protein>
<evidence type="ECO:0000313" key="3">
    <source>
        <dbReference type="EMBL" id="TYS64852.1"/>
    </source>
</evidence>
<dbReference type="SMART" id="SM00530">
    <property type="entry name" value="HTH_XRE"/>
    <property type="match status" value="1"/>
</dbReference>
<evidence type="ECO:0000313" key="4">
    <source>
        <dbReference type="Proteomes" id="UP000323732"/>
    </source>
</evidence>
<dbReference type="PANTHER" id="PTHR46558:SF6">
    <property type="entry name" value="TRANSCRIPTIONAL REGULATOR, PBSX FAMILY"/>
    <property type="match status" value="1"/>
</dbReference>
<dbReference type="SUPFAM" id="SSF47413">
    <property type="entry name" value="lambda repressor-like DNA-binding domains"/>
    <property type="match status" value="1"/>
</dbReference>
<dbReference type="Gene3D" id="1.10.260.40">
    <property type="entry name" value="lambda repressor-like DNA-binding domains"/>
    <property type="match status" value="1"/>
</dbReference>
<reference evidence="3 4" key="1">
    <citation type="submission" date="2019-08" db="EMBL/GenBank/DDBJ databases">
        <title>Bacillus genomes from the desert of Cuatro Cienegas, Coahuila.</title>
        <authorList>
            <person name="Olmedo-Alvarez G."/>
        </authorList>
    </citation>
    <scope>NUCLEOTIDE SEQUENCE [LARGE SCALE GENOMIC DNA]</scope>
    <source>
        <strain evidence="3 4">CH37_1T</strain>
    </source>
</reference>
<name>A0A5D4SRT3_9BACI</name>
<dbReference type="EMBL" id="VTES01000002">
    <property type="protein sequence ID" value="TYS64852.1"/>
    <property type="molecule type" value="Genomic_DNA"/>
</dbReference>
<feature type="domain" description="HTH cro/C1-type" evidence="2">
    <location>
        <begin position="7"/>
        <end position="61"/>
    </location>
</feature>
<evidence type="ECO:0000259" key="2">
    <source>
        <dbReference type="PROSITE" id="PS50943"/>
    </source>
</evidence>
<dbReference type="RefSeq" id="WP_009793295.1">
    <property type="nucleotide sequence ID" value="NZ_JAHXNN010000020.1"/>
</dbReference>
<organism evidence="3 4">
    <name type="scientific">Bacillus infantis</name>
    <dbReference type="NCBI Taxonomy" id="324767"/>
    <lineage>
        <taxon>Bacteria</taxon>
        <taxon>Bacillati</taxon>
        <taxon>Bacillota</taxon>
        <taxon>Bacilli</taxon>
        <taxon>Bacillales</taxon>
        <taxon>Bacillaceae</taxon>
        <taxon>Bacillus</taxon>
    </lineage>
</organism>
<dbReference type="AlphaFoldDB" id="A0A5D4SRT3"/>
<gene>
    <name evidence="3" type="ORF">FZD47_05675</name>
</gene>
<proteinExistence type="predicted"/>
<sequence length="70" mass="8041">MEIGNCVKELRARNSWTQEKLAQASGVTRQTIAALEKGDYIPSLLLALKICEAFQLKMEEVFWLLKEEEK</sequence>
<dbReference type="Proteomes" id="UP000323732">
    <property type="component" value="Unassembled WGS sequence"/>
</dbReference>
<accession>A0A5D4SRT3</accession>
<dbReference type="InterPro" id="IPR001387">
    <property type="entry name" value="Cro/C1-type_HTH"/>
</dbReference>
<dbReference type="PROSITE" id="PS50943">
    <property type="entry name" value="HTH_CROC1"/>
    <property type="match status" value="1"/>
</dbReference>
<keyword evidence="1" id="KW-0238">DNA-binding</keyword>
<dbReference type="GO" id="GO:0003677">
    <property type="term" value="F:DNA binding"/>
    <property type="evidence" value="ECO:0007669"/>
    <property type="project" value="UniProtKB-KW"/>
</dbReference>
<comment type="caution">
    <text evidence="3">The sequence shown here is derived from an EMBL/GenBank/DDBJ whole genome shotgun (WGS) entry which is preliminary data.</text>
</comment>